<accession>A0A0W0YLZ3</accession>
<name>A0A0W0YLZ3_9GAMM</name>
<dbReference type="eggNOG" id="ENOG5030ZQA">
    <property type="taxonomic scope" value="Bacteria"/>
</dbReference>
<evidence type="ECO:0000313" key="2">
    <source>
        <dbReference type="EMBL" id="KTD57542.1"/>
    </source>
</evidence>
<dbReference type="Proteomes" id="UP000054600">
    <property type="component" value="Unassembled WGS sequence"/>
</dbReference>
<evidence type="ECO:0000256" key="1">
    <source>
        <dbReference type="SAM" id="Coils"/>
    </source>
</evidence>
<keyword evidence="3" id="KW-1185">Reference proteome</keyword>
<protein>
    <recommendedName>
        <fullName evidence="4">Coiled coil protein</fullName>
    </recommendedName>
</protein>
<comment type="caution">
    <text evidence="2">The sequence shown here is derived from an EMBL/GenBank/DDBJ whole genome shotgun (WGS) entry which is preliminary data.</text>
</comment>
<sequence length="245" mass="27793">MAISIDKLAQDKELQAQGIINKLDQIDAEANKYAKELGVLEAEIDSAKSKEELFQAVKQIIHVDRAVGGLLSRDEDVIKIIRQRIQNAPHAESIITLLNFLSDDSNILDKVMHAKERILEKQLYEKLSEGEKRVAMNYIQDVKALKSDSEYLDLQKNDFRTRLEEAATLDEVSAIESEINKKHHECILMVRANVRYPENNDTAGLLIEFMDSNPHLLSILQSFDFDESLSDNVLHARGRLSLPSP</sequence>
<feature type="coiled-coil region" evidence="1">
    <location>
        <begin position="23"/>
        <end position="50"/>
    </location>
</feature>
<gene>
    <name evidence="2" type="ORF">Lsha_2383</name>
</gene>
<evidence type="ECO:0008006" key="4">
    <source>
        <dbReference type="Google" id="ProtNLM"/>
    </source>
</evidence>
<dbReference type="RefSeq" id="WP_018576112.1">
    <property type="nucleotide sequence ID" value="NZ_KB892382.1"/>
</dbReference>
<dbReference type="OrthoDB" id="5653604at2"/>
<dbReference type="AlphaFoldDB" id="A0A0W0YLZ3"/>
<dbReference type="EMBL" id="LNYW01000066">
    <property type="protein sequence ID" value="KTD57542.1"/>
    <property type="molecule type" value="Genomic_DNA"/>
</dbReference>
<reference evidence="2 3" key="1">
    <citation type="submission" date="2015-11" db="EMBL/GenBank/DDBJ databases">
        <title>Genomic analysis of 38 Legionella species identifies large and diverse effector repertoires.</title>
        <authorList>
            <person name="Burstein D."/>
            <person name="Amaro F."/>
            <person name="Zusman T."/>
            <person name="Lifshitz Z."/>
            <person name="Cohen O."/>
            <person name="Gilbert J.A."/>
            <person name="Pupko T."/>
            <person name="Shuman H.A."/>
            <person name="Segal G."/>
        </authorList>
    </citation>
    <scope>NUCLEOTIDE SEQUENCE [LARGE SCALE GENOMIC DNA]</scope>
    <source>
        <strain evidence="2 3">ATCC 49655</strain>
    </source>
</reference>
<proteinExistence type="predicted"/>
<organism evidence="2 3">
    <name type="scientific">Legionella shakespearei DSM 23087</name>
    <dbReference type="NCBI Taxonomy" id="1122169"/>
    <lineage>
        <taxon>Bacteria</taxon>
        <taxon>Pseudomonadati</taxon>
        <taxon>Pseudomonadota</taxon>
        <taxon>Gammaproteobacteria</taxon>
        <taxon>Legionellales</taxon>
        <taxon>Legionellaceae</taxon>
        <taxon>Legionella</taxon>
    </lineage>
</organism>
<keyword evidence="1" id="KW-0175">Coiled coil</keyword>
<evidence type="ECO:0000313" key="3">
    <source>
        <dbReference type="Proteomes" id="UP000054600"/>
    </source>
</evidence>